<name>A0A238Y032_HALVU</name>
<sequence>MVNVARSRGRAKIAFGLSMFAAAVAIAWFWYQGEPGVGIGLAALLAIAGYWEFRRRIADARRAARAESERNNINKR</sequence>
<feature type="transmembrane region" description="Helical" evidence="1">
    <location>
        <begin position="37"/>
        <end position="53"/>
    </location>
</feature>
<keyword evidence="1" id="KW-0472">Membrane</keyword>
<dbReference type="EMBL" id="FZNQ01000026">
    <property type="protein sequence ID" value="SNR64168.1"/>
    <property type="molecule type" value="Genomic_DNA"/>
</dbReference>
<feature type="transmembrane region" description="Helical" evidence="1">
    <location>
        <begin position="12"/>
        <end position="31"/>
    </location>
</feature>
<keyword evidence="1" id="KW-0812">Transmembrane</keyword>
<evidence type="ECO:0000313" key="2">
    <source>
        <dbReference type="EMBL" id="SNR64168.1"/>
    </source>
</evidence>
<keyword evidence="1" id="KW-1133">Transmembrane helix</keyword>
<gene>
    <name evidence="2" type="ORF">SAMN06264855_12611</name>
</gene>
<protein>
    <submittedName>
        <fullName evidence="2">Uncharacterized protein</fullName>
    </submittedName>
</protein>
<evidence type="ECO:0000256" key="1">
    <source>
        <dbReference type="SAM" id="Phobius"/>
    </source>
</evidence>
<organism evidence="2 3">
    <name type="scientific">Halorubrum vacuolatum</name>
    <name type="common">Natronobacterium vacuolatum</name>
    <dbReference type="NCBI Taxonomy" id="63740"/>
    <lineage>
        <taxon>Archaea</taxon>
        <taxon>Methanobacteriati</taxon>
        <taxon>Methanobacteriota</taxon>
        <taxon>Stenosarchaea group</taxon>
        <taxon>Halobacteria</taxon>
        <taxon>Halobacteriales</taxon>
        <taxon>Haloferacaceae</taxon>
        <taxon>Halorubrum</taxon>
    </lineage>
</organism>
<dbReference type="AlphaFoldDB" id="A0A238Y032"/>
<dbReference type="Proteomes" id="UP000198397">
    <property type="component" value="Unassembled WGS sequence"/>
</dbReference>
<evidence type="ECO:0000313" key="3">
    <source>
        <dbReference type="Proteomes" id="UP000198397"/>
    </source>
</evidence>
<keyword evidence="3" id="KW-1185">Reference proteome</keyword>
<accession>A0A238Y032</accession>
<reference evidence="2 3" key="1">
    <citation type="submission" date="2017-06" db="EMBL/GenBank/DDBJ databases">
        <authorList>
            <person name="Kim H.J."/>
            <person name="Triplett B.A."/>
        </authorList>
    </citation>
    <scope>NUCLEOTIDE SEQUENCE [LARGE SCALE GENOMIC DNA]</scope>
    <source>
        <strain evidence="2 3">DSM 8800</strain>
    </source>
</reference>
<proteinExistence type="predicted"/>